<accession>A0A1C1CHK9</accession>
<dbReference type="VEuPathDB" id="FungiDB:CLCR_04420"/>
<sequence length="113" mass="12882">MSLPIRNDLHKVDDTIFDYIYEENVTIPLKDGRGIVRANVFRPKGLKTARFPVLVTYGPYGKDIHYSVHLLKCRKNSTHFTPPGKPQTQDTGLVMNMPLFVPTRLASVSLQER</sequence>
<dbReference type="Proteomes" id="UP000094526">
    <property type="component" value="Unassembled WGS sequence"/>
</dbReference>
<keyword evidence="2" id="KW-1185">Reference proteome</keyword>
<dbReference type="Gene3D" id="3.40.50.1820">
    <property type="entry name" value="alpha/beta hydrolase"/>
    <property type="match status" value="1"/>
</dbReference>
<dbReference type="STRING" id="86049.A0A1C1CHK9"/>
<reference evidence="2" key="1">
    <citation type="submission" date="2015-07" db="EMBL/GenBank/DDBJ databases">
        <authorList>
            <person name="Teixeira M.M."/>
            <person name="Souza R.C."/>
            <person name="Almeida L.G."/>
            <person name="Vicente V.A."/>
            <person name="de Hoog S."/>
            <person name="Bocca A.L."/>
            <person name="de Almeida S.R."/>
            <person name="Vasconcelos A.T."/>
            <person name="Felipe M.S."/>
        </authorList>
    </citation>
    <scope>NUCLEOTIDE SEQUENCE [LARGE SCALE GENOMIC DNA]</scope>
    <source>
        <strain evidence="2">KSF</strain>
    </source>
</reference>
<dbReference type="EMBL" id="LGRB01000012">
    <property type="protein sequence ID" value="OCT48005.1"/>
    <property type="molecule type" value="Genomic_DNA"/>
</dbReference>
<dbReference type="SUPFAM" id="SSF53474">
    <property type="entry name" value="alpha/beta-Hydrolases"/>
    <property type="match status" value="1"/>
</dbReference>
<organism evidence="1 2">
    <name type="scientific">Cladophialophora carrionii</name>
    <dbReference type="NCBI Taxonomy" id="86049"/>
    <lineage>
        <taxon>Eukaryota</taxon>
        <taxon>Fungi</taxon>
        <taxon>Dikarya</taxon>
        <taxon>Ascomycota</taxon>
        <taxon>Pezizomycotina</taxon>
        <taxon>Eurotiomycetes</taxon>
        <taxon>Chaetothyriomycetidae</taxon>
        <taxon>Chaetothyriales</taxon>
        <taxon>Herpotrichiellaceae</taxon>
        <taxon>Cladophialophora</taxon>
    </lineage>
</organism>
<evidence type="ECO:0000313" key="2">
    <source>
        <dbReference type="Proteomes" id="UP000094526"/>
    </source>
</evidence>
<name>A0A1C1CHK9_9EURO</name>
<evidence type="ECO:0008006" key="3">
    <source>
        <dbReference type="Google" id="ProtNLM"/>
    </source>
</evidence>
<evidence type="ECO:0000313" key="1">
    <source>
        <dbReference type="EMBL" id="OCT48005.1"/>
    </source>
</evidence>
<gene>
    <name evidence="1" type="ORF">CLCR_04420</name>
</gene>
<dbReference type="InterPro" id="IPR029058">
    <property type="entry name" value="AB_hydrolase_fold"/>
</dbReference>
<dbReference type="OrthoDB" id="416441at2759"/>
<dbReference type="AlphaFoldDB" id="A0A1C1CHK9"/>
<proteinExistence type="predicted"/>
<comment type="caution">
    <text evidence="1">The sequence shown here is derived from an EMBL/GenBank/DDBJ whole genome shotgun (WGS) entry which is preliminary data.</text>
</comment>
<protein>
    <recommendedName>
        <fullName evidence="3">Xaa-Pro dipeptidyl-peptidase-like domain-containing protein</fullName>
    </recommendedName>
</protein>